<dbReference type="SUPFAM" id="SSF54791">
    <property type="entry name" value="Eukaryotic type KH-domain (KH-domain type I)"/>
    <property type="match status" value="1"/>
</dbReference>
<organism evidence="3">
    <name type="scientific">Solanum chacoense</name>
    <name type="common">Chaco potato</name>
    <dbReference type="NCBI Taxonomy" id="4108"/>
    <lineage>
        <taxon>Eukaryota</taxon>
        <taxon>Viridiplantae</taxon>
        <taxon>Streptophyta</taxon>
        <taxon>Embryophyta</taxon>
        <taxon>Tracheophyta</taxon>
        <taxon>Spermatophyta</taxon>
        <taxon>Magnoliopsida</taxon>
        <taxon>eudicotyledons</taxon>
        <taxon>Gunneridae</taxon>
        <taxon>Pentapetalae</taxon>
        <taxon>asterids</taxon>
        <taxon>lamiids</taxon>
        <taxon>Solanales</taxon>
        <taxon>Solanaceae</taxon>
        <taxon>Solanoideae</taxon>
        <taxon>Solaneae</taxon>
        <taxon>Solanum</taxon>
    </lineage>
</organism>
<feature type="domain" description="K Homology" evidence="2">
    <location>
        <begin position="45"/>
        <end position="82"/>
    </location>
</feature>
<dbReference type="Gene3D" id="3.30.310.210">
    <property type="match status" value="1"/>
</dbReference>
<dbReference type="PROSITE" id="PS50084">
    <property type="entry name" value="KH_TYPE_1"/>
    <property type="match status" value="1"/>
</dbReference>
<evidence type="ECO:0000313" key="3">
    <source>
        <dbReference type="EMBL" id="JAP14417.1"/>
    </source>
</evidence>
<evidence type="ECO:0000259" key="2">
    <source>
        <dbReference type="Pfam" id="PF00013"/>
    </source>
</evidence>
<protein>
    <submittedName>
        <fullName evidence="3">Putative ovule protein</fullName>
    </submittedName>
</protein>
<evidence type="ECO:0000256" key="1">
    <source>
        <dbReference type="PROSITE-ProRule" id="PRU00117"/>
    </source>
</evidence>
<dbReference type="EMBL" id="GEDG01026593">
    <property type="protein sequence ID" value="JAP14417.1"/>
    <property type="molecule type" value="Transcribed_RNA"/>
</dbReference>
<keyword evidence="1" id="KW-0694">RNA-binding</keyword>
<dbReference type="InterPro" id="IPR036612">
    <property type="entry name" value="KH_dom_type_1_sf"/>
</dbReference>
<dbReference type="AlphaFoldDB" id="A0A0V0H1Z5"/>
<reference evidence="3" key="1">
    <citation type="submission" date="2015-12" db="EMBL/GenBank/DDBJ databases">
        <title>Gene expression during late stages of embryo sac development: a critical building block for successful pollen-pistil interactions.</title>
        <authorList>
            <person name="Liu Y."/>
            <person name="Joly V."/>
            <person name="Sabar M."/>
            <person name="Matton D.P."/>
        </authorList>
    </citation>
    <scope>NUCLEOTIDE SEQUENCE</scope>
</reference>
<dbReference type="Pfam" id="PF00013">
    <property type="entry name" value="KH_1"/>
    <property type="match status" value="1"/>
</dbReference>
<dbReference type="PANTHER" id="PTHR10288">
    <property type="entry name" value="KH DOMAIN CONTAINING RNA BINDING PROTEIN"/>
    <property type="match status" value="1"/>
</dbReference>
<accession>A0A0V0H1Z5</accession>
<name>A0A0V0H1Z5_SOLCH</name>
<dbReference type="InterPro" id="IPR004088">
    <property type="entry name" value="KH_dom_type_1"/>
</dbReference>
<sequence length="111" mass="11599">MISAKEEPTLLIPPAMDGLLKVHKQIVDVDSDSANAPPGAGRSVTTRLLVAASQAGNLIGKQGSTIKSIQDTSQCTIRVVGQGASLFNLDILVSCCFLENLILLATDPLVI</sequence>
<dbReference type="GO" id="GO:0003723">
    <property type="term" value="F:RNA binding"/>
    <property type="evidence" value="ECO:0007669"/>
    <property type="project" value="UniProtKB-UniRule"/>
</dbReference>
<proteinExistence type="predicted"/>